<accession>A0ABN9S556</accession>
<dbReference type="Proteomes" id="UP001189429">
    <property type="component" value="Unassembled WGS sequence"/>
</dbReference>
<protein>
    <recommendedName>
        <fullName evidence="4">Reverse transcriptase domain-containing protein</fullName>
    </recommendedName>
</protein>
<feature type="non-terminal residue" evidence="2">
    <location>
        <position position="1117"/>
    </location>
</feature>
<comment type="caution">
    <text evidence="2">The sequence shown here is derived from an EMBL/GenBank/DDBJ whole genome shotgun (WGS) entry which is preliminary data.</text>
</comment>
<evidence type="ECO:0000313" key="2">
    <source>
        <dbReference type="EMBL" id="CAK0824742.1"/>
    </source>
</evidence>
<proteinExistence type="predicted"/>
<sequence>AGVTAGGGQSSTPPVPPPVAESAEAPGPSGAAAPSEDPASGPTEGLSGSGGWLGEFVALWLHVLIALGQAAVVLGYSCLKNVCSWDSADILGVRFVDTRRDRGGLDAGLLYGFRRRLTVNEETAVMAAVIQVADETYLARETAGGRAAVLPAGGALRAFDFGLRGAGAGQQLVGADGGAAGGNAEGAAALVGVGPARGPGLGVAAGGAAAAQPVGAGAPGQAAAAPVAVGGPGPFAAPAAPEWVMTETTAAGDRGTVVALNGTERLGGDVGIMRTDKGWIGIRRVSLSLALYAGAEAGLGARHLGISLQSDGHRPRIQFRDAVAKFEQTPLPGWPLEGPRSAARCFVFIDRRRGGPLEHFTQFKSQYHLTNDDYGVAHYESIMRMIEFLACWDQVNLHDLVGVEVAMRQAQLYEYAYAMEVHRELEDAVRRFGEPPLDLDGPGALAELRVSQAHRGEAVAIAPVGFDNVDRISLPAATTSPQTLEHLAGDVGRKIADRLQDLLLPREQGLDRVRTEGPRRLYVDPNLRNPKLYQRVLRRLVDSNLVSFQLDCECSVGLFFVHKKNGDLRMILDGRYSSLRFAEADKVELASGGAFSQIAVDGDDPIAVAGVDIADAFYNILLPPWLQKYFGLPPVRAGDFNLSHVGEGTPAHPSQKEILRQDRCTGDTLRRVISHYTSRGLIRRELLSALSAVYSFIRVVELSSFNERWRFGRDNEKSMPPRAFDIGMWEDETEGTKTSPGFTEPHHVLKASHGLLFEEPIKVFPEPPEAKFRSVSKEVWGGVWKRVLSKPWEREEPQVILEGRALYAVRSQRWFCAVAVASSGAGCLLSTTVLTQLRVIDLALQLRLIAQPLGMPGAAALVQVTGGLPRGRGEPRTSVAVASSRRRPASASATSLAVRAHVESDRRAAGRLQRRQGYSRDIVPKPGASHSFLEQESVSAATRRDYERRAHSFYLWAEHSRLETVTEEQLDETLAIYFHEQFLEGGESTDAWKLFASLAFAGRHLGLKCSSLPRATRAARGWRKLAPPRSRLPLPWAACCLVIRQLVQAGQRVLAELTAWNAKFAAAARDSGLQPLLPLTLHQLRHGGASHELLARAHAQDEVKKRGRWATDQAVRR</sequence>
<gene>
    <name evidence="2" type="ORF">PCOR1329_LOCUS25068</name>
</gene>
<organism evidence="2 3">
    <name type="scientific">Prorocentrum cordatum</name>
    <dbReference type="NCBI Taxonomy" id="2364126"/>
    <lineage>
        <taxon>Eukaryota</taxon>
        <taxon>Sar</taxon>
        <taxon>Alveolata</taxon>
        <taxon>Dinophyceae</taxon>
        <taxon>Prorocentrales</taxon>
        <taxon>Prorocentraceae</taxon>
        <taxon>Prorocentrum</taxon>
    </lineage>
</organism>
<evidence type="ECO:0000313" key="3">
    <source>
        <dbReference type="Proteomes" id="UP001189429"/>
    </source>
</evidence>
<dbReference type="EMBL" id="CAUYUJ010008713">
    <property type="protein sequence ID" value="CAK0824742.1"/>
    <property type="molecule type" value="Genomic_DNA"/>
</dbReference>
<feature type="compositionally biased region" description="Low complexity" evidence="1">
    <location>
        <begin position="20"/>
        <end position="46"/>
    </location>
</feature>
<feature type="region of interest" description="Disordered" evidence="1">
    <location>
        <begin position="1"/>
        <end position="46"/>
    </location>
</feature>
<evidence type="ECO:0000256" key="1">
    <source>
        <dbReference type="SAM" id="MobiDB-lite"/>
    </source>
</evidence>
<feature type="non-terminal residue" evidence="2">
    <location>
        <position position="1"/>
    </location>
</feature>
<reference evidence="2" key="1">
    <citation type="submission" date="2023-10" db="EMBL/GenBank/DDBJ databases">
        <authorList>
            <person name="Chen Y."/>
            <person name="Shah S."/>
            <person name="Dougan E. K."/>
            <person name="Thang M."/>
            <person name="Chan C."/>
        </authorList>
    </citation>
    <scope>NUCLEOTIDE SEQUENCE [LARGE SCALE GENOMIC DNA]</scope>
</reference>
<keyword evidence="3" id="KW-1185">Reference proteome</keyword>
<name>A0ABN9S556_9DINO</name>
<evidence type="ECO:0008006" key="4">
    <source>
        <dbReference type="Google" id="ProtNLM"/>
    </source>
</evidence>